<dbReference type="GO" id="GO:0009063">
    <property type="term" value="P:amino acid catabolic process"/>
    <property type="evidence" value="ECO:0007669"/>
    <property type="project" value="TreeGrafter"/>
</dbReference>
<keyword evidence="2" id="KW-0249">Electron transport</keyword>
<dbReference type="PANTHER" id="PTHR21294:SF8">
    <property type="entry name" value="ELECTRON TRANSFER FLAVOPROTEIN SUBUNIT BETA"/>
    <property type="match status" value="1"/>
</dbReference>
<dbReference type="GO" id="GO:0009055">
    <property type="term" value="F:electron transfer activity"/>
    <property type="evidence" value="ECO:0007669"/>
    <property type="project" value="InterPro"/>
</dbReference>
<dbReference type="PANTHER" id="PTHR21294">
    <property type="entry name" value="ELECTRON TRANSFER FLAVOPROTEIN BETA-SUBUNIT"/>
    <property type="match status" value="1"/>
</dbReference>
<evidence type="ECO:0000313" key="4">
    <source>
        <dbReference type="Proteomes" id="UP000095283"/>
    </source>
</evidence>
<dbReference type="GO" id="GO:0005759">
    <property type="term" value="C:mitochondrial matrix"/>
    <property type="evidence" value="ECO:0007669"/>
    <property type="project" value="UniProtKB-SubCell"/>
</dbReference>
<dbReference type="Proteomes" id="UP000095283">
    <property type="component" value="Unplaced"/>
</dbReference>
<keyword evidence="4" id="KW-1185">Reference proteome</keyword>
<reference evidence="5" key="1">
    <citation type="submission" date="2016-11" db="UniProtKB">
        <authorList>
            <consortium name="WormBaseParasite"/>
        </authorList>
    </citation>
    <scope>IDENTIFICATION</scope>
</reference>
<dbReference type="AlphaFoldDB" id="A0A1I7W8W8"/>
<evidence type="ECO:0000256" key="3">
    <source>
        <dbReference type="SAM" id="Coils"/>
    </source>
</evidence>
<dbReference type="GO" id="GO:0033539">
    <property type="term" value="P:fatty acid beta-oxidation using acyl-CoA dehydrogenase"/>
    <property type="evidence" value="ECO:0007669"/>
    <property type="project" value="TreeGrafter"/>
</dbReference>
<accession>A0A1I7W8W8</accession>
<keyword evidence="1" id="KW-0813">Transport</keyword>
<dbReference type="Gene3D" id="3.40.50.620">
    <property type="entry name" value="HUPs"/>
    <property type="match status" value="1"/>
</dbReference>
<sequence length="189" mass="21658">MSLDKHLFELKFAAKQLEKNAQRCEKQEKVEKDKLTAAIKKRVTSSMSGVVKAMESAMKSMNLEKVLELTLNLLFLFNYLRYYYRANYPRLMFPLANYLSRKYENPCWCETCYRLRCQGIFNNVIVLITLRLIVLLQAIDDDANQTGALLAGLLDWPQALYASKVEDGGSGHLKVTREIDGGLDTIKVH</sequence>
<keyword evidence="3" id="KW-0175">Coiled coil</keyword>
<dbReference type="InterPro" id="IPR012255">
    <property type="entry name" value="ETF_b"/>
</dbReference>
<feature type="coiled-coil region" evidence="3">
    <location>
        <begin position="7"/>
        <end position="34"/>
    </location>
</feature>
<proteinExistence type="predicted"/>
<protein>
    <submittedName>
        <fullName evidence="5">ETF domain-containing protein</fullName>
    </submittedName>
</protein>
<name>A0A1I7W8W8_HETBA</name>
<evidence type="ECO:0000256" key="1">
    <source>
        <dbReference type="ARBA" id="ARBA00022448"/>
    </source>
</evidence>
<organism evidence="4 5">
    <name type="scientific">Heterorhabditis bacteriophora</name>
    <name type="common">Entomopathogenic nematode worm</name>
    <dbReference type="NCBI Taxonomy" id="37862"/>
    <lineage>
        <taxon>Eukaryota</taxon>
        <taxon>Metazoa</taxon>
        <taxon>Ecdysozoa</taxon>
        <taxon>Nematoda</taxon>
        <taxon>Chromadorea</taxon>
        <taxon>Rhabditida</taxon>
        <taxon>Rhabditina</taxon>
        <taxon>Rhabditomorpha</taxon>
        <taxon>Strongyloidea</taxon>
        <taxon>Heterorhabditidae</taxon>
        <taxon>Heterorhabditis</taxon>
    </lineage>
</organism>
<evidence type="ECO:0000313" key="5">
    <source>
        <dbReference type="WBParaSite" id="Hba_01089"/>
    </source>
</evidence>
<evidence type="ECO:0000256" key="2">
    <source>
        <dbReference type="ARBA" id="ARBA00022982"/>
    </source>
</evidence>
<dbReference type="WBParaSite" id="Hba_01089">
    <property type="protein sequence ID" value="Hba_01089"/>
    <property type="gene ID" value="Hba_01089"/>
</dbReference>
<dbReference type="InterPro" id="IPR014729">
    <property type="entry name" value="Rossmann-like_a/b/a_fold"/>
</dbReference>
<dbReference type="SUPFAM" id="SSF52402">
    <property type="entry name" value="Adenine nucleotide alpha hydrolases-like"/>
    <property type="match status" value="1"/>
</dbReference>